<reference evidence="1 2" key="1">
    <citation type="submission" date="2017-06" db="EMBL/GenBank/DDBJ databases">
        <title>Genome sequencing of cyanobaciteial culture collection at National Institute for Environmental Studies (NIES).</title>
        <authorList>
            <person name="Hirose Y."/>
            <person name="Shimura Y."/>
            <person name="Fujisawa T."/>
            <person name="Nakamura Y."/>
            <person name="Kawachi M."/>
        </authorList>
    </citation>
    <scope>NUCLEOTIDE SEQUENCE [LARGE SCALE GENOMIC DNA]</scope>
    <source>
        <strain evidence="1 2">NIES-267</strain>
    </source>
</reference>
<organism evidence="1 2">
    <name type="scientific">Calothrix parasitica NIES-267</name>
    <dbReference type="NCBI Taxonomy" id="1973488"/>
    <lineage>
        <taxon>Bacteria</taxon>
        <taxon>Bacillati</taxon>
        <taxon>Cyanobacteriota</taxon>
        <taxon>Cyanophyceae</taxon>
        <taxon>Nostocales</taxon>
        <taxon>Calotrichaceae</taxon>
        <taxon>Calothrix</taxon>
    </lineage>
</organism>
<evidence type="ECO:0000313" key="2">
    <source>
        <dbReference type="Proteomes" id="UP000218418"/>
    </source>
</evidence>
<dbReference type="OrthoDB" id="9912098at2"/>
<proteinExistence type="predicted"/>
<dbReference type="EMBL" id="AP018227">
    <property type="protein sequence ID" value="BAY81108.1"/>
    <property type="molecule type" value="Genomic_DNA"/>
</dbReference>
<gene>
    <name evidence="1" type="ORF">NIES267_05730</name>
</gene>
<name>A0A1Z4LJ48_9CYAN</name>
<keyword evidence="2" id="KW-1185">Reference proteome</keyword>
<accession>A0A1Z4LJ48</accession>
<dbReference type="Proteomes" id="UP000218418">
    <property type="component" value="Chromosome"/>
</dbReference>
<evidence type="ECO:0000313" key="1">
    <source>
        <dbReference type="EMBL" id="BAY81108.1"/>
    </source>
</evidence>
<sequence length="133" mass="15254">MKNNTLKKAFFILIPVGIILILLQSTKVKAENNIKWKAVPETAIPSRMNPNPQPAYIGTNTSIRRGENIVFDAYIDGQYILYAGNCRTQMLYRLSIGSFNKKRQPQNIRPYLNEKWFQASKFQEEVLKAACSL</sequence>
<protein>
    <submittedName>
        <fullName evidence="1">Uncharacterized protein</fullName>
    </submittedName>
</protein>
<dbReference type="AlphaFoldDB" id="A0A1Z4LJ48"/>